<gene>
    <name evidence="1" type="ORF">LV89_03223</name>
</gene>
<name>A0A316DX42_9BACT</name>
<dbReference type="AlphaFoldDB" id="A0A316DX42"/>
<comment type="caution">
    <text evidence="1">The sequence shown here is derived from an EMBL/GenBank/DDBJ whole genome shotgun (WGS) entry which is preliminary data.</text>
</comment>
<keyword evidence="2" id="KW-1185">Reference proteome</keyword>
<organism evidence="1 2">
    <name type="scientific">Arcicella aurantiaca</name>
    <dbReference type="NCBI Taxonomy" id="591202"/>
    <lineage>
        <taxon>Bacteria</taxon>
        <taxon>Pseudomonadati</taxon>
        <taxon>Bacteroidota</taxon>
        <taxon>Cytophagia</taxon>
        <taxon>Cytophagales</taxon>
        <taxon>Flectobacillaceae</taxon>
        <taxon>Arcicella</taxon>
    </lineage>
</organism>
<dbReference type="RefSeq" id="WP_158279606.1">
    <property type="nucleotide sequence ID" value="NZ_QGGO01000018.1"/>
</dbReference>
<evidence type="ECO:0000313" key="1">
    <source>
        <dbReference type="EMBL" id="PWK22957.1"/>
    </source>
</evidence>
<accession>A0A316DX42</accession>
<dbReference type="Proteomes" id="UP000245489">
    <property type="component" value="Unassembled WGS sequence"/>
</dbReference>
<reference evidence="1 2" key="1">
    <citation type="submission" date="2018-05" db="EMBL/GenBank/DDBJ databases">
        <title>Genomic Encyclopedia of Archaeal and Bacterial Type Strains, Phase II (KMG-II): from individual species to whole genera.</title>
        <authorList>
            <person name="Goeker M."/>
        </authorList>
    </citation>
    <scope>NUCLEOTIDE SEQUENCE [LARGE SCALE GENOMIC DNA]</scope>
    <source>
        <strain evidence="1 2">DSM 22214</strain>
    </source>
</reference>
<proteinExistence type="predicted"/>
<dbReference type="EMBL" id="QGGO01000018">
    <property type="protein sequence ID" value="PWK22957.1"/>
    <property type="molecule type" value="Genomic_DNA"/>
</dbReference>
<protein>
    <submittedName>
        <fullName evidence="1">Uncharacterized protein</fullName>
    </submittedName>
</protein>
<sequence>MIEITVSPNDRPSSKRAIAFAKELMAIKLQTQKEMRDSFRTDDRIKKIVKDLLDKNDK</sequence>
<evidence type="ECO:0000313" key="2">
    <source>
        <dbReference type="Proteomes" id="UP000245489"/>
    </source>
</evidence>